<dbReference type="AlphaFoldDB" id="A0A9P8Q5Z0"/>
<evidence type="ECO:0000313" key="3">
    <source>
        <dbReference type="Proteomes" id="UP000774326"/>
    </source>
</evidence>
<feature type="compositionally biased region" description="Acidic residues" evidence="1">
    <location>
        <begin position="56"/>
        <end position="70"/>
    </location>
</feature>
<accession>A0A9P8Q5Z0</accession>
<organism evidence="2 3">
    <name type="scientific">Wickerhamomyces pijperi</name>
    <name type="common">Yeast</name>
    <name type="synonym">Pichia pijperi</name>
    <dbReference type="NCBI Taxonomy" id="599730"/>
    <lineage>
        <taxon>Eukaryota</taxon>
        <taxon>Fungi</taxon>
        <taxon>Dikarya</taxon>
        <taxon>Ascomycota</taxon>
        <taxon>Saccharomycotina</taxon>
        <taxon>Saccharomycetes</taxon>
        <taxon>Phaffomycetales</taxon>
        <taxon>Wickerhamomycetaceae</taxon>
        <taxon>Wickerhamomyces</taxon>
    </lineage>
</organism>
<evidence type="ECO:0000256" key="1">
    <source>
        <dbReference type="SAM" id="MobiDB-lite"/>
    </source>
</evidence>
<name>A0A9P8Q5Z0_WICPI</name>
<protein>
    <submittedName>
        <fullName evidence="2">Uncharacterized protein</fullName>
    </submittedName>
</protein>
<keyword evidence="3" id="KW-1185">Reference proteome</keyword>
<sequence>MFQGHRPPSKLQKAIASFKELNFEGKQFNRKKPTGKRSLVSGNKRRCDDQPKGYEIDETSPLEIEVNIDDGSDKKKKLKHNKTVSQIDRKRRRPTKDRDSKKGNPRRVQTYLNEPSTRFDIEPVSPLSVFKLAVLSTIVSLFILTFRSIEERLSTIHGPEQITAQFWMSSALFTVDDGFSIGIEAQAPHCEQIKGFELFTDYGPVFEALDMFIDDFEKTTTERKNSISFKKSQIDNCKEDLELKLSSNMNDDTTQVLRQGIEALFEETPFEVFELHDAFDADNVLEQELIRSFLNCQKKRELEKDFVFEPIEELSSFENTERFSRFKERELTLKDSKSGDKVSFIGTKSSNF</sequence>
<feature type="region of interest" description="Disordered" evidence="1">
    <location>
        <begin position="23"/>
        <end position="110"/>
    </location>
</feature>
<feature type="compositionally biased region" description="Basic and acidic residues" evidence="1">
    <location>
        <begin position="45"/>
        <end position="55"/>
    </location>
</feature>
<reference evidence="2" key="2">
    <citation type="submission" date="2021-01" db="EMBL/GenBank/DDBJ databases">
        <authorList>
            <person name="Schikora-Tamarit M.A."/>
        </authorList>
    </citation>
    <scope>NUCLEOTIDE SEQUENCE</scope>
    <source>
        <strain evidence="2">CBS2887</strain>
    </source>
</reference>
<reference evidence="2" key="1">
    <citation type="journal article" date="2021" name="Open Biol.">
        <title>Shared evolutionary footprints suggest mitochondrial oxidative damage underlies multiple complex I losses in fungi.</title>
        <authorList>
            <person name="Schikora-Tamarit M.A."/>
            <person name="Marcet-Houben M."/>
            <person name="Nosek J."/>
            <person name="Gabaldon T."/>
        </authorList>
    </citation>
    <scope>NUCLEOTIDE SEQUENCE</scope>
    <source>
        <strain evidence="2">CBS2887</strain>
    </source>
</reference>
<comment type="caution">
    <text evidence="2">The sequence shown here is derived from an EMBL/GenBank/DDBJ whole genome shotgun (WGS) entry which is preliminary data.</text>
</comment>
<proteinExistence type="predicted"/>
<dbReference type="EMBL" id="JAEUBG010002324">
    <property type="protein sequence ID" value="KAH3684773.1"/>
    <property type="molecule type" value="Genomic_DNA"/>
</dbReference>
<gene>
    <name evidence="2" type="ORF">WICPIJ_004237</name>
</gene>
<dbReference type="Proteomes" id="UP000774326">
    <property type="component" value="Unassembled WGS sequence"/>
</dbReference>
<evidence type="ECO:0000313" key="2">
    <source>
        <dbReference type="EMBL" id="KAH3684773.1"/>
    </source>
</evidence>